<keyword evidence="1" id="KW-0472">Membrane</keyword>
<keyword evidence="3" id="KW-1185">Reference proteome</keyword>
<protein>
    <submittedName>
        <fullName evidence="2">Uncharacterized protein</fullName>
    </submittedName>
</protein>
<feature type="transmembrane region" description="Helical" evidence="1">
    <location>
        <begin position="218"/>
        <end position="238"/>
    </location>
</feature>
<dbReference type="EMBL" id="CAJHJF010001286">
    <property type="protein sequence ID" value="CAD6914510.1"/>
    <property type="molecule type" value="Genomic_DNA"/>
</dbReference>
<feature type="transmembrane region" description="Helical" evidence="1">
    <location>
        <begin position="64"/>
        <end position="93"/>
    </location>
</feature>
<dbReference type="AlphaFoldDB" id="A0A9N8QA25"/>
<evidence type="ECO:0000313" key="2">
    <source>
        <dbReference type="EMBL" id="CAD6914510.1"/>
    </source>
</evidence>
<keyword evidence="1" id="KW-1133">Transmembrane helix</keyword>
<name>A0A9N8QA25_9BASI</name>
<organism evidence="2 3">
    <name type="scientific">Tilletia laevis</name>
    <dbReference type="NCBI Taxonomy" id="157183"/>
    <lineage>
        <taxon>Eukaryota</taxon>
        <taxon>Fungi</taxon>
        <taxon>Dikarya</taxon>
        <taxon>Basidiomycota</taxon>
        <taxon>Ustilaginomycotina</taxon>
        <taxon>Exobasidiomycetes</taxon>
        <taxon>Tilletiales</taxon>
        <taxon>Tilletiaceae</taxon>
        <taxon>Tilletia</taxon>
    </lineage>
</organism>
<proteinExistence type="predicted"/>
<keyword evidence="1" id="KW-0812">Transmembrane</keyword>
<evidence type="ECO:0000313" key="3">
    <source>
        <dbReference type="Proteomes" id="UP000836404"/>
    </source>
</evidence>
<sequence>MICLLLPGGPSIAAMVPGMIGNTSLERARHEWYEWHSKYNGMPDLTRDMVVDAQNIFHASIHGSYYLCISLTIWGVMCIILSGAYTVAACSLIRDLRQHLKVRRGDPPPQKFRGVIQKRYAHDQSTDRPIQQLSEAASNCTLASSGTLESALSRRCDSRGSEEHQEYIQSRMFTVRERTEDRSGAFFPPVAPSRTVVHLPTSKAEQVLFYFTVQSGSVILACLSLLGVTLFMVIHSFAAAESNRYESVEMTSYIGVAIITMLAGTASFLSVAHSTFEASISTLVYSRRANQGTPENFLDMT</sequence>
<comment type="caution">
    <text evidence="2">The sequence shown here is derived from an EMBL/GenBank/DDBJ whole genome shotgun (WGS) entry which is preliminary data.</text>
</comment>
<gene>
    <name evidence="2" type="ORF">JKILLFL_G4314</name>
</gene>
<accession>A0A9N8QA25</accession>
<feature type="transmembrane region" description="Helical" evidence="1">
    <location>
        <begin position="250"/>
        <end position="272"/>
    </location>
</feature>
<dbReference type="Proteomes" id="UP000836404">
    <property type="component" value="Unassembled WGS sequence"/>
</dbReference>
<reference evidence="2 3" key="1">
    <citation type="submission" date="2020-10" db="EMBL/GenBank/DDBJ databases">
        <authorList>
            <person name="Sedaghatjoo S."/>
        </authorList>
    </citation>
    <scope>NUCLEOTIDE SEQUENCE [LARGE SCALE GENOMIC DNA]</scope>
    <source>
        <strain evidence="2 3">LLFL</strain>
    </source>
</reference>
<evidence type="ECO:0000256" key="1">
    <source>
        <dbReference type="SAM" id="Phobius"/>
    </source>
</evidence>